<evidence type="ECO:0000256" key="6">
    <source>
        <dbReference type="ARBA" id="ARBA00022786"/>
    </source>
</evidence>
<dbReference type="Pfam" id="PF12861">
    <property type="entry name" value="zf-ANAPC11"/>
    <property type="match status" value="1"/>
</dbReference>
<dbReference type="AlphaFoldDB" id="A0A504XC17"/>
<keyword evidence="10" id="KW-1133">Transmembrane helix</keyword>
<dbReference type="GO" id="GO:0097602">
    <property type="term" value="F:cullin family protein binding"/>
    <property type="evidence" value="ECO:0007669"/>
    <property type="project" value="InterPro"/>
</dbReference>
<gene>
    <name evidence="12" type="ORF">CGC21_7710</name>
</gene>
<dbReference type="Gene3D" id="3.30.40.10">
    <property type="entry name" value="Zinc/RING finger domain, C3HC4 (zinc finger)"/>
    <property type="match status" value="1"/>
</dbReference>
<dbReference type="SMART" id="SM00184">
    <property type="entry name" value="RING"/>
    <property type="match status" value="1"/>
</dbReference>
<evidence type="ECO:0000256" key="4">
    <source>
        <dbReference type="ARBA" id="ARBA00022771"/>
    </source>
</evidence>
<dbReference type="GO" id="GO:0005680">
    <property type="term" value="C:anaphase-promoting complex"/>
    <property type="evidence" value="ECO:0007669"/>
    <property type="project" value="InterPro"/>
</dbReference>
<dbReference type="CDD" id="cd16456">
    <property type="entry name" value="RING-H2_APC11"/>
    <property type="match status" value="1"/>
</dbReference>
<evidence type="ECO:0000256" key="3">
    <source>
        <dbReference type="ARBA" id="ARBA00022723"/>
    </source>
</evidence>
<evidence type="ECO:0000256" key="1">
    <source>
        <dbReference type="ARBA" id="ARBA00013928"/>
    </source>
</evidence>
<evidence type="ECO:0000256" key="8">
    <source>
        <dbReference type="ARBA" id="ARBA00023306"/>
    </source>
</evidence>
<evidence type="ECO:0000256" key="7">
    <source>
        <dbReference type="ARBA" id="ARBA00022833"/>
    </source>
</evidence>
<dbReference type="VEuPathDB" id="TriTrypDB:LdBPK_354580.1"/>
<evidence type="ECO:0000259" key="11">
    <source>
        <dbReference type="PROSITE" id="PS50089"/>
    </source>
</evidence>
<protein>
    <recommendedName>
        <fullName evidence="1">Anaphase-promoting complex subunit 11</fullName>
    </recommendedName>
</protein>
<reference evidence="13" key="1">
    <citation type="submission" date="2019-02" db="EMBL/GenBank/DDBJ databases">
        <title>FDA dAtabase for Regulatory Grade micrObial Sequences (FDA-ARGOS): Supporting development and validation of Infectious Disease Dx tests.</title>
        <authorList>
            <person name="Duncan R."/>
            <person name="Fisher C."/>
            <person name="Tallon L."/>
            <person name="Sadzewicz L."/>
            <person name="Sengamalay N."/>
            <person name="Ott S."/>
            <person name="Godinez A."/>
            <person name="Nagaraj S."/>
            <person name="Vavikolanu K."/>
            <person name="Nadendla S."/>
            <person name="Aluvathingal J."/>
            <person name="Sichtig H."/>
        </authorList>
    </citation>
    <scope>NUCLEOTIDE SEQUENCE [LARGE SCALE GENOMIC DNA]</scope>
    <source>
        <strain evidence="13">FDAARGOS_361</strain>
    </source>
</reference>
<accession>A0A504XC17</accession>
<dbReference type="GO" id="GO:0061630">
    <property type="term" value="F:ubiquitin protein ligase activity"/>
    <property type="evidence" value="ECO:0007669"/>
    <property type="project" value="InterPro"/>
</dbReference>
<keyword evidence="6" id="KW-0833">Ubl conjugation pathway</keyword>
<dbReference type="VEuPathDB" id="TriTrypDB:LdBPK_354570.1"/>
<proteinExistence type="predicted"/>
<dbReference type="VEuPathDB" id="TriTrypDB:LdCL_350050800"/>
<evidence type="ECO:0000256" key="9">
    <source>
        <dbReference type="PROSITE-ProRule" id="PRU00175"/>
    </source>
</evidence>
<dbReference type="PANTHER" id="PTHR11210">
    <property type="entry name" value="RING BOX"/>
    <property type="match status" value="1"/>
</dbReference>
<name>A0A504XC17_LEIDO</name>
<dbReference type="GO" id="GO:0008270">
    <property type="term" value="F:zinc ion binding"/>
    <property type="evidence" value="ECO:0007669"/>
    <property type="project" value="UniProtKB-KW"/>
</dbReference>
<dbReference type="Proteomes" id="UP000318447">
    <property type="component" value="Unassembled WGS sequence"/>
</dbReference>
<evidence type="ECO:0000313" key="12">
    <source>
        <dbReference type="EMBL" id="TPP44709.1"/>
    </source>
</evidence>
<dbReference type="VEuPathDB" id="TriTrypDB:LDHU3_35.6020"/>
<dbReference type="SUPFAM" id="SSF57850">
    <property type="entry name" value="RING/U-box"/>
    <property type="match status" value="1"/>
</dbReference>
<dbReference type="PROSITE" id="PS50089">
    <property type="entry name" value="ZF_RING_2"/>
    <property type="match status" value="1"/>
</dbReference>
<dbReference type="EMBL" id="RHLC01000003">
    <property type="protein sequence ID" value="TPP44709.1"/>
    <property type="molecule type" value="Genomic_DNA"/>
</dbReference>
<evidence type="ECO:0000256" key="2">
    <source>
        <dbReference type="ARBA" id="ARBA00022618"/>
    </source>
</evidence>
<dbReference type="GO" id="GO:0051301">
    <property type="term" value="P:cell division"/>
    <property type="evidence" value="ECO:0007669"/>
    <property type="project" value="UniProtKB-KW"/>
</dbReference>
<comment type="caution">
    <text evidence="12">The sequence shown here is derived from an EMBL/GenBank/DDBJ whole genome shotgun (WGS) entry which is preliminary data.</text>
</comment>
<feature type="transmembrane region" description="Helical" evidence="10">
    <location>
        <begin position="147"/>
        <end position="166"/>
    </location>
</feature>
<dbReference type="InterPro" id="IPR051031">
    <property type="entry name" value="RING-box_E3_Ubiquitin_Ligase"/>
</dbReference>
<dbReference type="GO" id="GO:0031145">
    <property type="term" value="P:anaphase-promoting complex-dependent catabolic process"/>
    <property type="evidence" value="ECO:0007669"/>
    <property type="project" value="InterPro"/>
</dbReference>
<dbReference type="InterPro" id="IPR001841">
    <property type="entry name" value="Znf_RING"/>
</dbReference>
<keyword evidence="3" id="KW-0479">Metal-binding</keyword>
<keyword evidence="4 9" id="KW-0863">Zinc-finger</keyword>
<feature type="domain" description="RING-type" evidence="11">
    <location>
        <begin position="34"/>
        <end position="77"/>
    </location>
</feature>
<keyword evidence="8" id="KW-0131">Cell cycle</keyword>
<keyword evidence="10" id="KW-0812">Transmembrane</keyword>
<dbReference type="FunFam" id="3.30.40.10:FF:000460">
    <property type="entry name" value="Anaphase promoting complex subunit 11"/>
    <property type="match status" value="1"/>
</dbReference>
<keyword evidence="2" id="KW-0132">Cell division</keyword>
<keyword evidence="5" id="KW-0498">Mitosis</keyword>
<dbReference type="InterPro" id="IPR013083">
    <property type="entry name" value="Znf_RING/FYVE/PHD"/>
</dbReference>
<sequence length="294" mass="33084">MDVKIKSVHLVAKWMWDCKGETCGICRQEYEAACPTCRVPGDDCPILTSPCHHTFHLHCITRALEKEEGQPECPTCRAPWQIDLQTVSSSLGSVAKSSVTGTTTEYKHVHTATRSPSDFIPPATEAPERLQSYVEPKPFISLRRMQVFTVSLGVGAASVALVYFFLSTSIRNRVEEEQFQVDRIVERNRMAMQDRISIVPIFVAPSTYDELYAKMVKKDKEVETQLTQAKSTLHTETMFHVKMWWNRCLHNIQSATDAFAAAQLRHKEAQAEANIKATLQYSGYELVGLSKVGA</sequence>
<evidence type="ECO:0000256" key="10">
    <source>
        <dbReference type="SAM" id="Phobius"/>
    </source>
</evidence>
<dbReference type="VEuPathDB" id="TriTrypDB:LDHU3_35.6030"/>
<keyword evidence="7" id="KW-0862">Zinc</keyword>
<dbReference type="VEuPathDB" id="TriTrypDB:LdCL_350050900"/>
<evidence type="ECO:0000256" key="5">
    <source>
        <dbReference type="ARBA" id="ARBA00022776"/>
    </source>
</evidence>
<keyword evidence="10" id="KW-0472">Membrane</keyword>
<evidence type="ECO:0000313" key="13">
    <source>
        <dbReference type="Proteomes" id="UP000318447"/>
    </source>
</evidence>
<dbReference type="InterPro" id="IPR024991">
    <property type="entry name" value="RING-H2_APC11"/>
</dbReference>
<organism evidence="12 13">
    <name type="scientific">Leishmania donovani</name>
    <dbReference type="NCBI Taxonomy" id="5661"/>
    <lineage>
        <taxon>Eukaryota</taxon>
        <taxon>Discoba</taxon>
        <taxon>Euglenozoa</taxon>
        <taxon>Kinetoplastea</taxon>
        <taxon>Metakinetoplastina</taxon>
        <taxon>Trypanosomatida</taxon>
        <taxon>Trypanosomatidae</taxon>
        <taxon>Leishmaniinae</taxon>
        <taxon>Leishmania</taxon>
    </lineage>
</organism>